<protein>
    <submittedName>
        <fullName evidence="1">Uncharacterized protein</fullName>
    </submittedName>
</protein>
<dbReference type="AlphaFoldDB" id="A0A0E9XXY7"/>
<reference evidence="1" key="2">
    <citation type="journal article" date="2015" name="Fish Shellfish Immunol.">
        <title>Early steps in the European eel (Anguilla anguilla)-Vibrio vulnificus interaction in the gills: Role of the RtxA13 toxin.</title>
        <authorList>
            <person name="Callol A."/>
            <person name="Pajuelo D."/>
            <person name="Ebbesson L."/>
            <person name="Teles M."/>
            <person name="MacKenzie S."/>
            <person name="Amaro C."/>
        </authorList>
    </citation>
    <scope>NUCLEOTIDE SEQUENCE</scope>
</reference>
<sequence>MNGFFDSLNTMQTQSLQLTKEVLSERKQLEATVEGVQPLIQMGLAKLNEIQETREALRQHQSAINAHKNFTYEVEISVPKKVTLKTGVHVTNCLKCNYTCHDDCAYANDDDKIRCSAMKNFYCTVCPGKCIWSVHHNMTYKIVTEMKKEDKNI</sequence>
<organism evidence="1">
    <name type="scientific">Anguilla anguilla</name>
    <name type="common">European freshwater eel</name>
    <name type="synonym">Muraena anguilla</name>
    <dbReference type="NCBI Taxonomy" id="7936"/>
    <lineage>
        <taxon>Eukaryota</taxon>
        <taxon>Metazoa</taxon>
        <taxon>Chordata</taxon>
        <taxon>Craniata</taxon>
        <taxon>Vertebrata</taxon>
        <taxon>Euteleostomi</taxon>
        <taxon>Actinopterygii</taxon>
        <taxon>Neopterygii</taxon>
        <taxon>Teleostei</taxon>
        <taxon>Anguilliformes</taxon>
        <taxon>Anguillidae</taxon>
        <taxon>Anguilla</taxon>
    </lineage>
</organism>
<name>A0A0E9XXY7_ANGAN</name>
<dbReference type="PANTHER" id="PTHR32046">
    <property type="entry name" value="G DOMAIN-CONTAINING PROTEIN"/>
    <property type="match status" value="1"/>
</dbReference>
<proteinExistence type="predicted"/>
<dbReference type="PANTHER" id="PTHR32046:SF14">
    <property type="match status" value="1"/>
</dbReference>
<evidence type="ECO:0000313" key="1">
    <source>
        <dbReference type="EMBL" id="JAI07515.1"/>
    </source>
</evidence>
<reference evidence="1" key="1">
    <citation type="submission" date="2014-11" db="EMBL/GenBank/DDBJ databases">
        <authorList>
            <person name="Amaro Gonzalez C."/>
        </authorList>
    </citation>
    <scope>NUCLEOTIDE SEQUENCE</scope>
</reference>
<accession>A0A0E9XXY7</accession>
<dbReference type="EMBL" id="GBXM01001063">
    <property type="protein sequence ID" value="JAI07515.1"/>
    <property type="molecule type" value="Transcribed_RNA"/>
</dbReference>